<proteinExistence type="predicted"/>
<dbReference type="EMBL" id="LROS01000070">
    <property type="protein sequence ID" value="OBR90230.1"/>
    <property type="molecule type" value="Genomic_DNA"/>
</dbReference>
<dbReference type="Pfam" id="PF08388">
    <property type="entry name" value="GIIM"/>
    <property type="match status" value="1"/>
</dbReference>
<protein>
    <submittedName>
        <fullName evidence="2">Group II intron, maturase-specific domain</fullName>
    </submittedName>
</protein>
<dbReference type="InterPro" id="IPR013597">
    <property type="entry name" value="Mat_intron_G2"/>
</dbReference>
<dbReference type="Proteomes" id="UP000093954">
    <property type="component" value="Unassembled WGS sequence"/>
</dbReference>
<reference evidence="2 3" key="1">
    <citation type="journal article" date="2012" name="Front. Microbiol.">
        <title>Draft Genome Sequence of the Virulent Strain 01-B526 of the Fish Pathogen Aeromonas salmonicida.</title>
        <authorList>
            <person name="Charette S.J."/>
            <person name="Brochu F."/>
            <person name="Boyle B."/>
            <person name="Filion G."/>
            <person name="Tanaka K.H."/>
            <person name="Derome N."/>
        </authorList>
    </citation>
    <scope>NUCLEOTIDE SEQUENCE [LARGE SCALE GENOMIC DNA]</scope>
    <source>
        <strain evidence="2 3">P11</strain>
    </source>
</reference>
<evidence type="ECO:0000313" key="3">
    <source>
        <dbReference type="Proteomes" id="UP000093954"/>
    </source>
</evidence>
<dbReference type="PATRIC" id="fig|1353534.3.peg.3674"/>
<sequence length="111" mass="13503">MEYRFLKLKETIVGWINYFAIADMKNILKTIDEWLRRRVRMCFWKQWKKIKTKHDNLVKLGTQNNKAWEYANTRKSYWRISNSPVLSKTLTNNYLKRKGLISISETYSLVH</sequence>
<organism evidence="2 3">
    <name type="scientific">Clostridium ragsdalei P11</name>
    <dbReference type="NCBI Taxonomy" id="1353534"/>
    <lineage>
        <taxon>Bacteria</taxon>
        <taxon>Bacillati</taxon>
        <taxon>Bacillota</taxon>
        <taxon>Clostridia</taxon>
        <taxon>Eubacteriales</taxon>
        <taxon>Clostridiaceae</taxon>
        <taxon>Clostridium</taxon>
    </lineage>
</organism>
<accession>A0A1A6AJH8</accession>
<gene>
    <name evidence="2" type="ORF">CLRAG_36010</name>
</gene>
<feature type="domain" description="Group II intron maturase-specific" evidence="1">
    <location>
        <begin position="2"/>
        <end position="59"/>
    </location>
</feature>
<comment type="caution">
    <text evidence="2">The sequence shown here is derived from an EMBL/GenBank/DDBJ whole genome shotgun (WGS) entry which is preliminary data.</text>
</comment>
<keyword evidence="3" id="KW-1185">Reference proteome</keyword>
<evidence type="ECO:0000259" key="1">
    <source>
        <dbReference type="Pfam" id="PF08388"/>
    </source>
</evidence>
<name>A0A1A6AJH8_9CLOT</name>
<evidence type="ECO:0000313" key="2">
    <source>
        <dbReference type="EMBL" id="OBR90230.1"/>
    </source>
</evidence>
<dbReference type="AlphaFoldDB" id="A0A1A6AJH8"/>